<keyword evidence="2" id="KW-1185">Reference proteome</keyword>
<dbReference type="InterPro" id="IPR035098">
    <property type="entry name" value="YNR034W-A/EGO2_sf"/>
</dbReference>
<name>A0A1G4KB08_9SACH</name>
<dbReference type="EMBL" id="LT598469">
    <property type="protein sequence ID" value="SCV01427.1"/>
    <property type="molecule type" value="Genomic_DNA"/>
</dbReference>
<reference evidence="1 2" key="1">
    <citation type="submission" date="2016-03" db="EMBL/GenBank/DDBJ databases">
        <authorList>
            <person name="Devillers H."/>
        </authorList>
    </citation>
    <scope>NUCLEOTIDE SEQUENCE [LARGE SCALE GENOMIC DNA]</scope>
    <source>
        <strain evidence="1">CBS 11717</strain>
    </source>
</reference>
<dbReference type="OrthoDB" id="4057220at2759"/>
<gene>
    <name evidence="1" type="ORF">LAMI_0G11430G</name>
</gene>
<dbReference type="AlphaFoldDB" id="A0A1G4KB08"/>
<organism evidence="1 2">
    <name type="scientific">Lachancea mirantina</name>
    <dbReference type="NCBI Taxonomy" id="1230905"/>
    <lineage>
        <taxon>Eukaryota</taxon>
        <taxon>Fungi</taxon>
        <taxon>Dikarya</taxon>
        <taxon>Ascomycota</taxon>
        <taxon>Saccharomycotina</taxon>
        <taxon>Saccharomycetes</taxon>
        <taxon>Saccharomycetales</taxon>
        <taxon>Saccharomycetaceae</taxon>
        <taxon>Lachancea</taxon>
    </lineage>
</organism>
<evidence type="ECO:0000313" key="1">
    <source>
        <dbReference type="EMBL" id="SCV01427.1"/>
    </source>
</evidence>
<dbReference type="Pfam" id="PF11503">
    <property type="entry name" value="YNR034W-A-like"/>
    <property type="match status" value="1"/>
</dbReference>
<dbReference type="Gene3D" id="3.40.1840.10">
    <property type="entry name" value="YNR034W-A-like"/>
    <property type="match status" value="1"/>
</dbReference>
<dbReference type="Proteomes" id="UP000191024">
    <property type="component" value="Chromosome G"/>
</dbReference>
<dbReference type="InterPro" id="IPR021591">
    <property type="entry name" value="YNR034W-A/EGO2"/>
</dbReference>
<sequence length="85" mass="9461">MDTPRTAKIDLSQLVPNAIGMLAFDEKKNVIEASGIAKDRLSDVEQISQVKLDSEGFGLLQEDSVQVIIYKQEDKTLAVYTYAQK</sequence>
<protein>
    <submittedName>
        <fullName evidence="1">LAMI_0G11430g1_1</fullName>
    </submittedName>
</protein>
<proteinExistence type="predicted"/>
<accession>A0A1G4KB08</accession>
<dbReference type="STRING" id="1230905.A0A1G4KB08"/>
<dbReference type="SUPFAM" id="SSF160683">
    <property type="entry name" value="YNR034W-A-like"/>
    <property type="match status" value="1"/>
</dbReference>
<evidence type="ECO:0000313" key="2">
    <source>
        <dbReference type="Proteomes" id="UP000191024"/>
    </source>
</evidence>